<proteinExistence type="inferred from homology"/>
<reference evidence="15" key="1">
    <citation type="submission" date="2025-08" db="UniProtKB">
        <authorList>
            <consortium name="RefSeq"/>
        </authorList>
    </citation>
    <scope>IDENTIFICATION</scope>
    <source>
        <tissue evidence="15">Tentacle</tissue>
    </source>
</reference>
<feature type="compositionally biased region" description="Acidic residues" evidence="10">
    <location>
        <begin position="1735"/>
        <end position="1746"/>
    </location>
</feature>
<dbReference type="GO" id="GO:0016485">
    <property type="term" value="P:protein processing"/>
    <property type="evidence" value="ECO:0007669"/>
    <property type="project" value="TreeGrafter"/>
</dbReference>
<keyword evidence="11" id="KW-1133">Transmembrane helix</keyword>
<feature type="signal peptide" evidence="12">
    <location>
        <begin position="1"/>
        <end position="23"/>
    </location>
</feature>
<evidence type="ECO:0000256" key="10">
    <source>
        <dbReference type="SAM" id="MobiDB-lite"/>
    </source>
</evidence>
<dbReference type="InterPro" id="IPR008969">
    <property type="entry name" value="CarboxyPept-like_regulatory"/>
</dbReference>
<comment type="caution">
    <text evidence="9">Lacks conserved residue(s) required for the propagation of feature annotation.</text>
</comment>
<dbReference type="KEGG" id="aten:116289641"/>
<feature type="region of interest" description="Disordered" evidence="10">
    <location>
        <begin position="1733"/>
        <end position="1753"/>
    </location>
</feature>
<dbReference type="InterPro" id="IPR057246">
    <property type="entry name" value="CARBOXYPEPT_ZN_1"/>
</dbReference>
<dbReference type="FunFam" id="2.60.40.1120:FF:000004">
    <property type="entry name" value="Carboxypeptidase E"/>
    <property type="match status" value="2"/>
</dbReference>
<feature type="active site" description="Proton donor/acceptor" evidence="9">
    <location>
        <position position="749"/>
    </location>
</feature>
<name>A0A6P8HIH3_ACTTE</name>
<dbReference type="InterPro" id="IPR000834">
    <property type="entry name" value="Peptidase_M14"/>
</dbReference>
<feature type="domain" description="Peptidase M14" evidence="13">
    <location>
        <begin position="1293"/>
        <end position="1584"/>
    </location>
</feature>
<dbReference type="GeneID" id="116289641"/>
<dbReference type="PROSITE" id="PS00132">
    <property type="entry name" value="CARBOXYPEPT_ZN_1"/>
    <property type="match status" value="3"/>
</dbReference>
<evidence type="ECO:0000259" key="13">
    <source>
        <dbReference type="PROSITE" id="PS52035"/>
    </source>
</evidence>
<dbReference type="RefSeq" id="XP_031552447.1">
    <property type="nucleotide sequence ID" value="XM_031696587.1"/>
</dbReference>
<dbReference type="OrthoDB" id="10249045at2759"/>
<accession>A0A6P8HIH3</accession>
<evidence type="ECO:0000256" key="4">
    <source>
        <dbReference type="ARBA" id="ARBA00022670"/>
    </source>
</evidence>
<dbReference type="PROSITE" id="PS52035">
    <property type="entry name" value="PEPTIDASE_M14"/>
    <property type="match status" value="4"/>
</dbReference>
<dbReference type="SUPFAM" id="SSF53187">
    <property type="entry name" value="Zn-dependent exopeptidases"/>
    <property type="match status" value="4"/>
</dbReference>
<dbReference type="PRINTS" id="PR00765">
    <property type="entry name" value="CRBOXYPTASEA"/>
</dbReference>
<dbReference type="PANTHER" id="PTHR11532:SF73">
    <property type="entry name" value="CARBOXYPEPTIDASE D"/>
    <property type="match status" value="1"/>
</dbReference>
<feature type="region of interest" description="Disordered" evidence="10">
    <location>
        <begin position="598"/>
        <end position="621"/>
    </location>
</feature>
<dbReference type="PANTHER" id="PTHR11532">
    <property type="entry name" value="PROTEASE M14 CARBOXYPEPTIDASE"/>
    <property type="match status" value="1"/>
</dbReference>
<dbReference type="Proteomes" id="UP000515163">
    <property type="component" value="Unplaced"/>
</dbReference>
<dbReference type="Gene3D" id="2.60.40.1120">
    <property type="entry name" value="Carboxypeptidase-like, regulatory domain"/>
    <property type="match status" value="4"/>
</dbReference>
<keyword evidence="7" id="KW-0862">Zinc</keyword>
<evidence type="ECO:0000313" key="14">
    <source>
        <dbReference type="Proteomes" id="UP000515163"/>
    </source>
</evidence>
<evidence type="ECO:0000256" key="6">
    <source>
        <dbReference type="ARBA" id="ARBA00022801"/>
    </source>
</evidence>
<dbReference type="CDD" id="cd11308">
    <property type="entry name" value="Peptidase_M14NE-CP-C_like"/>
    <property type="match status" value="3"/>
</dbReference>
<evidence type="ECO:0000256" key="1">
    <source>
        <dbReference type="ARBA" id="ARBA00001947"/>
    </source>
</evidence>
<dbReference type="SMART" id="SM00631">
    <property type="entry name" value="Zn_pept"/>
    <property type="match status" value="4"/>
</dbReference>
<evidence type="ECO:0000256" key="8">
    <source>
        <dbReference type="ARBA" id="ARBA00023180"/>
    </source>
</evidence>
<dbReference type="SUPFAM" id="SSF49464">
    <property type="entry name" value="Carboxypeptidase regulatory domain-like"/>
    <property type="match status" value="4"/>
</dbReference>
<keyword evidence="3" id="KW-0121">Carboxypeptidase</keyword>
<gene>
    <name evidence="15" type="primary">LOC116289641</name>
</gene>
<dbReference type="Pfam" id="PF13620">
    <property type="entry name" value="CarboxypepD_reg"/>
    <property type="match status" value="4"/>
</dbReference>
<keyword evidence="11" id="KW-0472">Membrane</keyword>
<dbReference type="GO" id="GO:0005615">
    <property type="term" value="C:extracellular space"/>
    <property type="evidence" value="ECO:0007669"/>
    <property type="project" value="TreeGrafter"/>
</dbReference>
<dbReference type="Pfam" id="PF00246">
    <property type="entry name" value="Peptidase_M14"/>
    <property type="match status" value="4"/>
</dbReference>
<feature type="domain" description="Peptidase M14" evidence="13">
    <location>
        <begin position="905"/>
        <end position="1208"/>
    </location>
</feature>
<evidence type="ECO:0000256" key="7">
    <source>
        <dbReference type="ARBA" id="ARBA00022833"/>
    </source>
</evidence>
<feature type="chain" id="PRO_5027590160" evidence="12">
    <location>
        <begin position="24"/>
        <end position="1753"/>
    </location>
</feature>
<dbReference type="Gene3D" id="3.40.630.10">
    <property type="entry name" value="Zn peptidases"/>
    <property type="match status" value="4"/>
</dbReference>
<evidence type="ECO:0000256" key="12">
    <source>
        <dbReference type="SAM" id="SignalP"/>
    </source>
</evidence>
<keyword evidence="6" id="KW-0378">Hydrolase</keyword>
<feature type="compositionally biased region" description="Basic and acidic residues" evidence="10">
    <location>
        <begin position="598"/>
        <end position="616"/>
    </location>
</feature>
<organism evidence="14 15">
    <name type="scientific">Actinia tenebrosa</name>
    <name type="common">Australian red waratah sea anemone</name>
    <dbReference type="NCBI Taxonomy" id="6105"/>
    <lineage>
        <taxon>Eukaryota</taxon>
        <taxon>Metazoa</taxon>
        <taxon>Cnidaria</taxon>
        <taxon>Anthozoa</taxon>
        <taxon>Hexacorallia</taxon>
        <taxon>Actiniaria</taxon>
        <taxon>Actiniidae</taxon>
        <taxon>Actinia</taxon>
    </lineage>
</organism>
<sequence>MANLTLTFIFLAFSVVFMPQISGKIDNRDVIWEQRVFKSPHYVHYDELTNFLKTFSRRYKNIARLISVGKSVQNRDLWVMQITDNPDIIEPGEPMFKYVGNMHGNEAIGRQVLVNLIHYLLQHYGKPGHERITKLVNNTNIFIMPSMNPDGFEAANEGECDGLLGRANINGVDLNRDFPDQFSSWDTYDASKSQPETKALIRWIYKNPFVLSANLHGGSVVASYPYDSNSQGIEVHQYSKSPDDKVFRHLALTYSRNHLTMSKGDPDCVGGKHFRNGITNGAYWYNVPGGMQDVNYLISNCFEITLELSCCKYPDAENLLKEWRKNKKALLAYIEEVHKGIKGFVKNRNGQGIKGAIIHVVGLAHNVTTYKYGDYWRLLTPGNYTVVVFAAGYTSVNKSHVIVNDGPPTVINFELQKNNIFLQDLQKPNIPPWLRDLISTDKKPLRIVKRSLDDDVSLTTSKVPYSFIPTTAEEFRQIIKDWIEPRIFKHHNHQEMTVLLKAIARLYPNITRLYSIGKSVQGRDLWVIEITDNPGIHEPGEPEFKYVGNMHGNEVIGREVLLLLAQGLCENYHKISAITALVDYTRMHIMPSMNPDGHEISIEGDRDSSNGRENAHQVDLNRNFPDPLSDINIKREPETKAIMKWLTEYPFVLSANLHGGSVVANYPFDDSVSRREEYSKSPDDEVFRFLAMKYSKAHPTMANGKPPCLDEPTEIFKDGITNGAKWYNVIGGMQDYNYLHSNCFEITVEMSCVKYPYQTQLKSFWDANKVPLLTFMAQVHTGIKGFVTNTANTGIYGAVISVSGIVHPITTGKDGDYWRLLTPGSYTVTASAKGYQSQTMAVTVNNGLATTLDFMLLKVGEIRTTPVVTITLPPSTPQSPPSVAMEITPTTQPSTVHSPTERPYTYHNYALMTNLLTQYAKRCSNITSLSSIGTSLKGKNIWSMELSFKSNHHGNSYRPSVGLVGSLQGKDVVGRELLLTFIEYLCEGYRNRDARVVKLLQATDIHVIPLVDVDGNEMAIEGDCEGKTHPQDDLSRSFYYDTNTKRRRDVPDKITSFLQSAAQEPKEVTAVKKWMKEKRFSLLADINGGELVARYPLSGHSSDDKRVKDSSTADQSTFIDIASSYAKRHPTMHLGHGCNASVDHFDNGIVNGDKWKELHYTMQDYAYLHLNMLQMSFFVSCCKYPQRNSFTPILKANGLPLLELVEKCQQAVVGTVHTFNHTPIANVSITVANSAIQIDVHQTNANFYKILAPGKYRLTAHAQGYSSSTKDVQIKSGKTTNVMFNLHKIPKFKHHKGESIGRWMKDMSNRCPDISRVYNIGMTSQIRRLWVMELSNNPGKHEPGEPEVRYTAGIHGNEVVGKELLLLLIEHLCLSYGKDDVVTRLLNTTRLHFLPLMNPDGATLAEEGDCHSTKGRDNARGVDLNSNFPGIYSKTHKVREPETQAIMKWLKENPFVLAANLYGGSLHAGYPYYAHPKDITSANLPPDDDVFRYLATTYANAHPTMHHGKPSCPGLEAREEFDKGITNGAARRSYSGGMQDYSYDNTNCFEISVYVGCCKFPYARELEHLWKENKDALMQFAFQAHRGIRGFVRDDKGNPIKDAVISINGRQHDVTTGEHGDYWRLLVPGKYEITVSAPGRGKTTKHIEVLPNEPAMQVDLMVSSKGFPFGMPAMIVAAICVLVLITLLLVCCGLWKINRRRKLRTALRRGGYQNDYDNALSIDSFNSKALLNNDYSDDTEDDEEDIILEHPRR</sequence>
<evidence type="ECO:0000256" key="3">
    <source>
        <dbReference type="ARBA" id="ARBA00022645"/>
    </source>
</evidence>
<dbReference type="GO" id="GO:0008270">
    <property type="term" value="F:zinc ion binding"/>
    <property type="evidence" value="ECO:0007669"/>
    <property type="project" value="InterPro"/>
</dbReference>
<feature type="active site" description="Proton donor/acceptor" evidence="9">
    <location>
        <position position="307"/>
    </location>
</feature>
<feature type="domain" description="Peptidase M14" evidence="13">
    <location>
        <begin position="489"/>
        <end position="779"/>
    </location>
</feature>
<dbReference type="FunCoup" id="A0A6P8HIH3">
    <property type="interactions" value="1060"/>
</dbReference>
<dbReference type="CDD" id="cd03868">
    <property type="entry name" value="M14_CPD_I"/>
    <property type="match status" value="1"/>
</dbReference>
<keyword evidence="11" id="KW-0812">Transmembrane</keyword>
<protein>
    <submittedName>
        <fullName evidence="15">Carboxypeptidase D-like</fullName>
    </submittedName>
</protein>
<dbReference type="InterPro" id="IPR057247">
    <property type="entry name" value="CARBOXYPEPT_ZN_2"/>
</dbReference>
<keyword evidence="4" id="KW-0645">Protease</keyword>
<dbReference type="InParanoid" id="A0A6P8HIH3"/>
<evidence type="ECO:0000256" key="2">
    <source>
        <dbReference type="ARBA" id="ARBA00005988"/>
    </source>
</evidence>
<comment type="cofactor">
    <cofactor evidence="1">
        <name>Zn(2+)</name>
        <dbReference type="ChEBI" id="CHEBI:29105"/>
    </cofactor>
</comment>
<dbReference type="PROSITE" id="PS00133">
    <property type="entry name" value="CARBOXYPEPT_ZN_2"/>
    <property type="match status" value="2"/>
</dbReference>
<feature type="transmembrane region" description="Helical" evidence="11">
    <location>
        <begin position="1669"/>
        <end position="1695"/>
    </location>
</feature>
<feature type="domain" description="Peptidase M14" evidence="13">
    <location>
        <begin position="41"/>
        <end position="337"/>
    </location>
</feature>
<evidence type="ECO:0000256" key="9">
    <source>
        <dbReference type="PROSITE-ProRule" id="PRU01379"/>
    </source>
</evidence>
<comment type="similarity">
    <text evidence="2 9">Belongs to the peptidase M14 family.</text>
</comment>
<evidence type="ECO:0000313" key="15">
    <source>
        <dbReference type="RefSeq" id="XP_031552447.1"/>
    </source>
</evidence>
<keyword evidence="5" id="KW-0479">Metal-binding</keyword>
<evidence type="ECO:0000256" key="5">
    <source>
        <dbReference type="ARBA" id="ARBA00022723"/>
    </source>
</evidence>
<dbReference type="InterPro" id="IPR050753">
    <property type="entry name" value="Peptidase_M14_domain"/>
</dbReference>
<keyword evidence="12" id="KW-0732">Signal</keyword>
<evidence type="ECO:0000256" key="11">
    <source>
        <dbReference type="SAM" id="Phobius"/>
    </source>
</evidence>
<keyword evidence="14" id="KW-1185">Reference proteome</keyword>
<keyword evidence="8" id="KW-0325">Glycoprotein</keyword>
<dbReference type="FunFam" id="3.40.630.10:FF:000020">
    <property type="entry name" value="Carboxypeptidase D"/>
    <property type="match status" value="3"/>
</dbReference>
<dbReference type="GO" id="GO:0006518">
    <property type="term" value="P:peptide metabolic process"/>
    <property type="evidence" value="ECO:0007669"/>
    <property type="project" value="TreeGrafter"/>
</dbReference>
<dbReference type="GO" id="GO:0004181">
    <property type="term" value="F:metallocarboxypeptidase activity"/>
    <property type="evidence" value="ECO:0007669"/>
    <property type="project" value="InterPro"/>
</dbReference>
<dbReference type="CDD" id="cd03858">
    <property type="entry name" value="M14_CP_N-E_like"/>
    <property type="match status" value="1"/>
</dbReference>